<reference evidence="2" key="1">
    <citation type="submission" date="2023-08" db="EMBL/GenBank/DDBJ databases">
        <title>Reference Genome Resource for the Citrus Pathogen Phytophthora citrophthora.</title>
        <authorList>
            <person name="Moller H."/>
            <person name="Coetzee B."/>
            <person name="Rose L.J."/>
            <person name="Van Niekerk J.M."/>
        </authorList>
    </citation>
    <scope>NUCLEOTIDE SEQUENCE</scope>
    <source>
        <strain evidence="2">STE-U-9442</strain>
    </source>
</reference>
<proteinExistence type="predicted"/>
<evidence type="ECO:0000313" key="2">
    <source>
        <dbReference type="EMBL" id="KAK1945782.1"/>
    </source>
</evidence>
<gene>
    <name evidence="2" type="ORF">P3T76_002830</name>
</gene>
<comment type="caution">
    <text evidence="2">The sequence shown here is derived from an EMBL/GenBank/DDBJ whole genome shotgun (WGS) entry which is preliminary data.</text>
</comment>
<feature type="region of interest" description="Disordered" evidence="1">
    <location>
        <begin position="1"/>
        <end position="27"/>
    </location>
</feature>
<evidence type="ECO:0000256" key="1">
    <source>
        <dbReference type="SAM" id="MobiDB-lite"/>
    </source>
</evidence>
<keyword evidence="3" id="KW-1185">Reference proteome</keyword>
<dbReference type="Proteomes" id="UP001259832">
    <property type="component" value="Unassembled WGS sequence"/>
</dbReference>
<dbReference type="AlphaFoldDB" id="A0AAD9GVZ1"/>
<organism evidence="2 3">
    <name type="scientific">Phytophthora citrophthora</name>
    <dbReference type="NCBI Taxonomy" id="4793"/>
    <lineage>
        <taxon>Eukaryota</taxon>
        <taxon>Sar</taxon>
        <taxon>Stramenopiles</taxon>
        <taxon>Oomycota</taxon>
        <taxon>Peronosporomycetes</taxon>
        <taxon>Peronosporales</taxon>
        <taxon>Peronosporaceae</taxon>
        <taxon>Phytophthora</taxon>
    </lineage>
</organism>
<protein>
    <submittedName>
        <fullName evidence="2">Uncharacterized protein</fullName>
    </submittedName>
</protein>
<evidence type="ECO:0000313" key="3">
    <source>
        <dbReference type="Proteomes" id="UP001259832"/>
    </source>
</evidence>
<sequence>MTATCKLKTSLHGYSPITTDRPRPTRTEFGNVHEVEERKAPLRNSMDTLGKYFGMFSSW</sequence>
<dbReference type="EMBL" id="JASMQC010000004">
    <property type="protein sequence ID" value="KAK1945782.1"/>
    <property type="molecule type" value="Genomic_DNA"/>
</dbReference>
<accession>A0AAD9GVZ1</accession>
<name>A0AAD9GVZ1_9STRA</name>